<dbReference type="PRINTS" id="PR00039">
    <property type="entry name" value="HTHLYSR"/>
</dbReference>
<dbReference type="PANTHER" id="PTHR30346:SF0">
    <property type="entry name" value="HCA OPERON TRANSCRIPTIONAL ACTIVATOR HCAR"/>
    <property type="match status" value="1"/>
</dbReference>
<gene>
    <name evidence="5" type="ordered locus">ACMV_P1_02350</name>
</gene>
<dbReference type="InterPro" id="IPR005119">
    <property type="entry name" value="LysR_subst-bd"/>
</dbReference>
<dbReference type="EMBL" id="AP012036">
    <property type="protein sequence ID" value="BAJ83031.1"/>
    <property type="molecule type" value="Genomic_DNA"/>
</dbReference>
<keyword evidence="2" id="KW-0805">Transcription regulation</keyword>
<dbReference type="OrthoDB" id="9811588at2"/>
<dbReference type="KEGG" id="amv:ACMV_P1_02350"/>
<keyword evidence="6" id="KW-1185">Reference proteome</keyword>
<dbReference type="InterPro" id="IPR000847">
    <property type="entry name" value="LysR_HTH_N"/>
</dbReference>
<dbReference type="Pfam" id="PF00126">
    <property type="entry name" value="HTH_1"/>
    <property type="match status" value="1"/>
</dbReference>
<dbReference type="RefSeq" id="WP_013635042.1">
    <property type="nucleotide sequence ID" value="NC_015178.1"/>
</dbReference>
<name>F0J7G4_ACIMA</name>
<comment type="similarity">
    <text evidence="1">Belongs to the LysR transcriptional regulatory family.</text>
</comment>
<dbReference type="Pfam" id="PF03466">
    <property type="entry name" value="LysR_substrate"/>
    <property type="match status" value="1"/>
</dbReference>
<accession>F0J7G4</accession>
<protein>
    <submittedName>
        <fullName evidence="5">LysR family transcriptional regulator</fullName>
    </submittedName>
</protein>
<dbReference type="HOGENOM" id="CLU_039613_6_4_5"/>
<keyword evidence="5" id="KW-0614">Plasmid</keyword>
<dbReference type="PANTHER" id="PTHR30346">
    <property type="entry name" value="TRANSCRIPTIONAL DUAL REGULATOR HCAR-RELATED"/>
    <property type="match status" value="1"/>
</dbReference>
<dbReference type="GO" id="GO:0003700">
    <property type="term" value="F:DNA-binding transcription factor activity"/>
    <property type="evidence" value="ECO:0007669"/>
    <property type="project" value="InterPro"/>
</dbReference>
<evidence type="ECO:0000313" key="5">
    <source>
        <dbReference type="EMBL" id="BAJ83031.1"/>
    </source>
</evidence>
<proteinExistence type="inferred from homology"/>
<dbReference type="GO" id="GO:0032993">
    <property type="term" value="C:protein-DNA complex"/>
    <property type="evidence" value="ECO:0007669"/>
    <property type="project" value="TreeGrafter"/>
</dbReference>
<dbReference type="AlphaFoldDB" id="F0J7G4"/>
<evidence type="ECO:0000256" key="3">
    <source>
        <dbReference type="ARBA" id="ARBA00023125"/>
    </source>
</evidence>
<dbReference type="CDD" id="cd08414">
    <property type="entry name" value="PBP2_LTTR_aromatics_like"/>
    <property type="match status" value="1"/>
</dbReference>
<dbReference type="Proteomes" id="UP000007100">
    <property type="component" value="Plasmid pACMV1"/>
</dbReference>
<dbReference type="GO" id="GO:0003677">
    <property type="term" value="F:DNA binding"/>
    <property type="evidence" value="ECO:0007669"/>
    <property type="project" value="UniProtKB-KW"/>
</dbReference>
<dbReference type="InterPro" id="IPR036388">
    <property type="entry name" value="WH-like_DNA-bd_sf"/>
</dbReference>
<evidence type="ECO:0000256" key="2">
    <source>
        <dbReference type="ARBA" id="ARBA00023015"/>
    </source>
</evidence>
<evidence type="ECO:0000313" key="6">
    <source>
        <dbReference type="Proteomes" id="UP000007100"/>
    </source>
</evidence>
<keyword evidence="3" id="KW-0238">DNA-binding</keyword>
<evidence type="ECO:0000256" key="1">
    <source>
        <dbReference type="ARBA" id="ARBA00009437"/>
    </source>
</evidence>
<reference evidence="5 6" key="1">
    <citation type="submission" date="2010-12" db="EMBL/GenBank/DDBJ databases">
        <title>Whole genome sequence of Acidiphilium multivorum AIU301.</title>
        <authorList>
            <person name="Narita-Yamada S."/>
            <person name="Nakamura S."/>
            <person name="Ito N."/>
            <person name="Takarada H."/>
            <person name="Katano Y."/>
            <person name="Nakazawa H."/>
            <person name="Hosoyama A."/>
            <person name="Yamada R."/>
            <person name="Fujita N."/>
        </authorList>
    </citation>
    <scope>NUCLEOTIDE SEQUENCE [LARGE SCALE GENOMIC DNA]</scope>
    <source>
        <strain evidence="6">DSM 11245 / JCM 8867 / AIU301</strain>
        <plasmid evidence="5 6">pACMV1</plasmid>
    </source>
</reference>
<geneLocation type="plasmid" evidence="5 6">
    <name>pACMV1</name>
</geneLocation>
<evidence type="ECO:0000256" key="4">
    <source>
        <dbReference type="ARBA" id="ARBA00023163"/>
    </source>
</evidence>
<dbReference type="InterPro" id="IPR036390">
    <property type="entry name" value="WH_DNA-bd_sf"/>
</dbReference>
<dbReference type="PROSITE" id="PS50931">
    <property type="entry name" value="HTH_LYSR"/>
    <property type="match status" value="1"/>
</dbReference>
<keyword evidence="4" id="KW-0804">Transcription</keyword>
<organism evidence="5 6">
    <name type="scientific">Acidiphilium multivorum (strain DSM 11245 / JCM 8867 / NBRC 100883 / AIU 301)</name>
    <dbReference type="NCBI Taxonomy" id="926570"/>
    <lineage>
        <taxon>Bacteria</taxon>
        <taxon>Pseudomonadati</taxon>
        <taxon>Pseudomonadota</taxon>
        <taxon>Alphaproteobacteria</taxon>
        <taxon>Acetobacterales</taxon>
        <taxon>Acidocellaceae</taxon>
        <taxon>Acidiphilium</taxon>
    </lineage>
</organism>
<dbReference type="SUPFAM" id="SSF46785">
    <property type="entry name" value="Winged helix' DNA-binding domain"/>
    <property type="match status" value="1"/>
</dbReference>
<dbReference type="SUPFAM" id="SSF53850">
    <property type="entry name" value="Periplasmic binding protein-like II"/>
    <property type="match status" value="1"/>
</dbReference>
<dbReference type="Gene3D" id="1.10.10.10">
    <property type="entry name" value="Winged helix-like DNA-binding domain superfamily/Winged helix DNA-binding domain"/>
    <property type="match status" value="1"/>
</dbReference>
<sequence>MDLTAIEVFLKLATELHFGRTAERLGLPQPRVSRIVRGLENEVGGALFERTSRRVRLTPLGTLLRDSLSQPYADLKTAFNEARDKARGVDGVLRVGALATTTGPVLTRLMEAFARRVPNCRLMLSEVESFDPYRALRAGEVDVLVTWLAIDEPDLVAGPVLDLLPRVVIVAARHPLAKRSSVSIEDIADYGVPWAEAPFPAALMDVLNPQVTPSGKSIQRILPVKSMIEIAQAVASGTVVHITLDSLALFQRPDIVSIPLRDMPLLPLGLVWRQADENQRIRALAKAAAIVGSRN</sequence>
<dbReference type="Gene3D" id="3.40.190.10">
    <property type="entry name" value="Periplasmic binding protein-like II"/>
    <property type="match status" value="2"/>
</dbReference>